<organism evidence="2 3">
    <name type="scientific">Leptonychotes weddellii</name>
    <name type="common">Weddell seal</name>
    <name type="synonym">Otaria weddellii</name>
    <dbReference type="NCBI Taxonomy" id="9713"/>
    <lineage>
        <taxon>Eukaryota</taxon>
        <taxon>Metazoa</taxon>
        <taxon>Chordata</taxon>
        <taxon>Craniata</taxon>
        <taxon>Vertebrata</taxon>
        <taxon>Euteleostomi</taxon>
        <taxon>Mammalia</taxon>
        <taxon>Eutheria</taxon>
        <taxon>Laurasiatheria</taxon>
        <taxon>Carnivora</taxon>
        <taxon>Caniformia</taxon>
        <taxon>Pinnipedia</taxon>
        <taxon>Phocidae</taxon>
        <taxon>Monachinae</taxon>
        <taxon>Lobodontini</taxon>
        <taxon>Leptonychotes</taxon>
    </lineage>
</organism>
<dbReference type="GeneID" id="102743124"/>
<dbReference type="OrthoDB" id="8626508at2759"/>
<name>A0A2U3YPS9_LEPWE</name>
<sequence length="138" mass="15996">MMALGRASAVLVLFLVALLPPPQCAQDPGMVHYIYQRFQVLEQGLEKCTQAMRAYIQDFQEFSKNITTMLGRCQTYTSEYKSAVTNLALRVERAQREIDYLEYLREADMCVESEDKTLAEKFIQEEEEEKKIRTLLNA</sequence>
<keyword evidence="2" id="KW-1185">Reference proteome</keyword>
<evidence type="ECO:0000313" key="3">
    <source>
        <dbReference type="RefSeq" id="XP_006745737.1"/>
    </source>
</evidence>
<feature type="signal peptide" evidence="1">
    <location>
        <begin position="1"/>
        <end position="25"/>
    </location>
</feature>
<protein>
    <submittedName>
        <fullName evidence="3">Olfactomedin-like protein 1</fullName>
    </submittedName>
</protein>
<dbReference type="InterPro" id="IPR050605">
    <property type="entry name" value="Olfactomedin-like_domain"/>
</dbReference>
<proteinExistence type="predicted"/>
<evidence type="ECO:0000256" key="1">
    <source>
        <dbReference type="SAM" id="SignalP"/>
    </source>
</evidence>
<reference evidence="3" key="1">
    <citation type="submission" date="2025-08" db="UniProtKB">
        <authorList>
            <consortium name="RefSeq"/>
        </authorList>
    </citation>
    <scope>IDENTIFICATION</scope>
    <source>
        <tissue evidence="3">Liver</tissue>
    </source>
</reference>
<keyword evidence="1" id="KW-0732">Signal</keyword>
<evidence type="ECO:0000313" key="2">
    <source>
        <dbReference type="Proteomes" id="UP000245341"/>
    </source>
</evidence>
<dbReference type="STRING" id="9713.A0A2U3YPS9"/>
<dbReference type="AlphaFoldDB" id="A0A2U3YPS9"/>
<feature type="chain" id="PRO_5015743566" evidence="1">
    <location>
        <begin position="26"/>
        <end position="138"/>
    </location>
</feature>
<gene>
    <name evidence="3" type="primary">LOC102743124</name>
</gene>
<dbReference type="GO" id="GO:0007165">
    <property type="term" value="P:signal transduction"/>
    <property type="evidence" value="ECO:0007669"/>
    <property type="project" value="TreeGrafter"/>
</dbReference>
<dbReference type="RefSeq" id="XP_006745737.1">
    <property type="nucleotide sequence ID" value="XM_006745674.2"/>
</dbReference>
<dbReference type="KEGG" id="lww:102743124"/>
<accession>A0A2U3YPS9</accession>
<dbReference type="GO" id="GO:0005615">
    <property type="term" value="C:extracellular space"/>
    <property type="evidence" value="ECO:0007669"/>
    <property type="project" value="TreeGrafter"/>
</dbReference>
<dbReference type="Proteomes" id="UP000245341">
    <property type="component" value="Unplaced"/>
</dbReference>
<feature type="non-terminal residue" evidence="3">
    <location>
        <position position="138"/>
    </location>
</feature>
<dbReference type="PANTHER" id="PTHR23192">
    <property type="entry name" value="OLFACTOMEDIN-RELATED"/>
    <property type="match status" value="1"/>
</dbReference>
<dbReference type="PANTHER" id="PTHR23192:SF13">
    <property type="entry name" value="OLFACTOMEDIN-LIKE PROTEIN 1"/>
    <property type="match status" value="1"/>
</dbReference>